<evidence type="ECO:0000313" key="3">
    <source>
        <dbReference type="Proteomes" id="UP001500420"/>
    </source>
</evidence>
<keyword evidence="1" id="KW-0472">Membrane</keyword>
<dbReference type="AlphaFoldDB" id="A0AAV3TA25"/>
<evidence type="ECO:0000256" key="1">
    <source>
        <dbReference type="SAM" id="Phobius"/>
    </source>
</evidence>
<dbReference type="InterPro" id="IPR055955">
    <property type="entry name" value="DUF7533"/>
</dbReference>
<feature type="transmembrane region" description="Helical" evidence="1">
    <location>
        <begin position="34"/>
        <end position="54"/>
    </location>
</feature>
<sequence>MKVGILESITLVGTLAVAISMVYAGGGLYLDGNPIGLVFVVLGVLLVVAERVLVTPQDLPTLVVEKAVGGVLPDPEESDSPDNE</sequence>
<reference evidence="2 3" key="1">
    <citation type="journal article" date="2019" name="Int. J. Syst. Evol. Microbiol.">
        <title>The Global Catalogue of Microorganisms (GCM) 10K type strain sequencing project: providing services to taxonomists for standard genome sequencing and annotation.</title>
        <authorList>
            <consortium name="The Broad Institute Genomics Platform"/>
            <consortium name="The Broad Institute Genome Sequencing Center for Infectious Disease"/>
            <person name="Wu L."/>
            <person name="Ma J."/>
        </authorList>
    </citation>
    <scope>NUCLEOTIDE SEQUENCE [LARGE SCALE GENOMIC DNA]</scope>
    <source>
        <strain evidence="2 3">JCM 16328</strain>
    </source>
</reference>
<dbReference type="Pfam" id="PF24377">
    <property type="entry name" value="DUF7533"/>
    <property type="match status" value="1"/>
</dbReference>
<comment type="caution">
    <text evidence="2">The sequence shown here is derived from an EMBL/GenBank/DDBJ whole genome shotgun (WGS) entry which is preliminary data.</text>
</comment>
<accession>A0AAV3TA25</accession>
<keyword evidence="3" id="KW-1185">Reference proteome</keyword>
<keyword evidence="1" id="KW-0812">Transmembrane</keyword>
<dbReference type="RefSeq" id="WP_343773546.1">
    <property type="nucleotide sequence ID" value="NZ_BAAADV010000003.1"/>
</dbReference>
<gene>
    <name evidence="2" type="ORF">GCM10009020_16840</name>
</gene>
<name>A0AAV3TA25_9EURY</name>
<evidence type="ECO:0000313" key="2">
    <source>
        <dbReference type="EMBL" id="GAA0671143.1"/>
    </source>
</evidence>
<dbReference type="Proteomes" id="UP001500420">
    <property type="component" value="Unassembled WGS sequence"/>
</dbReference>
<organism evidence="2 3">
    <name type="scientific">Natronoarchaeum mannanilyticum</name>
    <dbReference type="NCBI Taxonomy" id="926360"/>
    <lineage>
        <taxon>Archaea</taxon>
        <taxon>Methanobacteriati</taxon>
        <taxon>Methanobacteriota</taxon>
        <taxon>Stenosarchaea group</taxon>
        <taxon>Halobacteria</taxon>
        <taxon>Halobacteriales</taxon>
        <taxon>Natronoarchaeaceae</taxon>
    </lineage>
</organism>
<protein>
    <submittedName>
        <fullName evidence="2">Uncharacterized protein</fullName>
    </submittedName>
</protein>
<dbReference type="EMBL" id="BAAADV010000003">
    <property type="protein sequence ID" value="GAA0671143.1"/>
    <property type="molecule type" value="Genomic_DNA"/>
</dbReference>
<keyword evidence="1" id="KW-1133">Transmembrane helix</keyword>
<proteinExistence type="predicted"/>